<name>A0ABR3F1S8_9AGAR</name>
<sequence length="815" mass="92366">MSHPASLMPLNQENWENSNLLERLRACGHQCPHPTTIEGKMKATSRRDFTFPNHNASGRSFETNHLGKDHQAKFHPYCNSECNGFENMQNGTKSPSLKGREVTFYMAARGILFWGVQACKDEVDPNLAEKSKALTWWRVVKAQVAPGPWKDFILAINKDTPTPLWSPFVDGGIGVEPGHNWSANLWRKQYQDLWFPARPAHNPRNSFSTSAALAFVPGIAEPHLHGAPPTSDLPHPLPDQIPKCPIAPSSSFVDPLLSGAAPPDAAVPGHSHQRSLASPLASPFTSLQFHPPSKPKETVVVKTYPEIIDITSAMANLSLHSAPRIVWAINGCDGEIDLAKPWHEAAAEQARKCLYFCELKKLYDDDTRDVKVRAFLLELRTNPKHPARRYMYPEISGLDAKGRGTPNWKVQVTIFCREWLETVLTLLREGASVLIVETDKVIKQVRDQSGDVWKWLMQDKEHTLLAFGVDCNQIISKLVHPDFRRGILKLQWEYFIKVWPDFFLQDVMLHKELYPFLFQNKVKECEGHIYIPGHYDEDAMTEKEMIATLEADLAEDFVVKVSVSSDGRDVVLPSLPLHERRTRLAQVVHKHYQALRNARRQQGRDFYRPLYPYIIFQPFNHFLAHQGETRFSFVNGKLAQAIHTHPVDPNLWYPEPEEGEDSEEGNGPVLIITNAVNRLRPLEALIPGNCDLRADESRYAWHDLGATLNDGTQGFQQAAEFATAMYQHLCSLELARQGDLPVSGIFAKPQFRSNLLHVRFDITAIRLEEEDGKYIYRYSLHEIQDGCCGLFRRRAESGGVVAESVAKHLFAWALM</sequence>
<comment type="caution">
    <text evidence="1">The sequence shown here is derived from an EMBL/GenBank/DDBJ whole genome shotgun (WGS) entry which is preliminary data.</text>
</comment>
<reference evidence="1 2" key="1">
    <citation type="submission" date="2024-02" db="EMBL/GenBank/DDBJ databases">
        <title>A draft genome for the cacao thread blight pathogen Marasmius crinis-equi.</title>
        <authorList>
            <person name="Cohen S.P."/>
            <person name="Baruah I.K."/>
            <person name="Amoako-Attah I."/>
            <person name="Bukari Y."/>
            <person name="Meinhardt L.W."/>
            <person name="Bailey B.A."/>
        </authorList>
    </citation>
    <scope>NUCLEOTIDE SEQUENCE [LARGE SCALE GENOMIC DNA]</scope>
    <source>
        <strain evidence="1 2">GH-76</strain>
    </source>
</reference>
<accession>A0ABR3F1S8</accession>
<keyword evidence="2" id="KW-1185">Reference proteome</keyword>
<evidence type="ECO:0000313" key="2">
    <source>
        <dbReference type="Proteomes" id="UP001465976"/>
    </source>
</evidence>
<organism evidence="1 2">
    <name type="scientific">Marasmius crinis-equi</name>
    <dbReference type="NCBI Taxonomy" id="585013"/>
    <lineage>
        <taxon>Eukaryota</taxon>
        <taxon>Fungi</taxon>
        <taxon>Dikarya</taxon>
        <taxon>Basidiomycota</taxon>
        <taxon>Agaricomycotina</taxon>
        <taxon>Agaricomycetes</taxon>
        <taxon>Agaricomycetidae</taxon>
        <taxon>Agaricales</taxon>
        <taxon>Marasmiineae</taxon>
        <taxon>Marasmiaceae</taxon>
        <taxon>Marasmius</taxon>
    </lineage>
</organism>
<dbReference type="EMBL" id="JBAHYK010001181">
    <property type="protein sequence ID" value="KAL0569157.1"/>
    <property type="molecule type" value="Genomic_DNA"/>
</dbReference>
<gene>
    <name evidence="1" type="ORF">V5O48_012811</name>
</gene>
<protein>
    <submittedName>
        <fullName evidence="1">Uncharacterized protein</fullName>
    </submittedName>
</protein>
<dbReference type="Proteomes" id="UP001465976">
    <property type="component" value="Unassembled WGS sequence"/>
</dbReference>
<evidence type="ECO:0000313" key="1">
    <source>
        <dbReference type="EMBL" id="KAL0569157.1"/>
    </source>
</evidence>
<proteinExistence type="predicted"/>